<dbReference type="EMBL" id="BAABCM010000001">
    <property type="protein sequence ID" value="GAA3788959.1"/>
    <property type="molecule type" value="Genomic_DNA"/>
</dbReference>
<protein>
    <recommendedName>
        <fullName evidence="3">Xaa-Pro aminopeptidase</fullName>
    </recommendedName>
</protein>
<evidence type="ECO:0000313" key="2">
    <source>
        <dbReference type="Proteomes" id="UP001501624"/>
    </source>
</evidence>
<evidence type="ECO:0008006" key="3">
    <source>
        <dbReference type="Google" id="ProtNLM"/>
    </source>
</evidence>
<dbReference type="InterPro" id="IPR029149">
    <property type="entry name" value="Creatin/AminoP/Spt16_N"/>
</dbReference>
<keyword evidence="2" id="KW-1185">Reference proteome</keyword>
<accession>A0ABP7HD22</accession>
<reference evidence="2" key="1">
    <citation type="journal article" date="2019" name="Int. J. Syst. Evol. Microbiol.">
        <title>The Global Catalogue of Microorganisms (GCM) 10K type strain sequencing project: providing services to taxonomists for standard genome sequencing and annotation.</title>
        <authorList>
            <consortium name="The Broad Institute Genomics Platform"/>
            <consortium name="The Broad Institute Genome Sequencing Center for Infectious Disease"/>
            <person name="Wu L."/>
            <person name="Ma J."/>
        </authorList>
    </citation>
    <scope>NUCLEOTIDE SEQUENCE [LARGE SCALE GENOMIC DNA]</scope>
    <source>
        <strain evidence="2">JCM 17017</strain>
    </source>
</reference>
<dbReference type="Gene3D" id="3.40.350.10">
    <property type="entry name" value="Creatinase/prolidase N-terminal domain"/>
    <property type="match status" value="1"/>
</dbReference>
<evidence type="ECO:0000313" key="1">
    <source>
        <dbReference type="EMBL" id="GAA3788959.1"/>
    </source>
</evidence>
<gene>
    <name evidence="1" type="ORF">GCM10022380_01490</name>
</gene>
<sequence>MKRGLVVRDPGEIPETEWRQRIGAVREQLTAEGVEVALCYGDVHRSDDIAYLTNLCIYWNEGMLAIPADGDPALLTKLSPRVHPWMRRTSTLTELRSGKAFGALVGGFLDDRQPGTLGLVDAALWPAPLIEEVSAAAPGWVVRPLDGLVRRFRLRPSEAEKTLLRQAGTALAGAVSAATVSGLSHRERVAAAELHARDAGFTDVLVRASDTSVEITGQYRTSWLRVARDPALAADLRAAVGAVADGVRTGDVPARVVHHADLSTDGEYLGRSPDRVLGAGEVVVVAVERGDAVAADTVLVTATGAESLTGKEVLAS</sequence>
<dbReference type="Proteomes" id="UP001501624">
    <property type="component" value="Unassembled WGS sequence"/>
</dbReference>
<organism evidence="1 2">
    <name type="scientific">Amycolatopsis tucumanensis</name>
    <dbReference type="NCBI Taxonomy" id="401106"/>
    <lineage>
        <taxon>Bacteria</taxon>
        <taxon>Bacillati</taxon>
        <taxon>Actinomycetota</taxon>
        <taxon>Actinomycetes</taxon>
        <taxon>Pseudonocardiales</taxon>
        <taxon>Pseudonocardiaceae</taxon>
        <taxon>Amycolatopsis</taxon>
    </lineage>
</organism>
<proteinExistence type="predicted"/>
<comment type="caution">
    <text evidence="1">The sequence shown here is derived from an EMBL/GenBank/DDBJ whole genome shotgun (WGS) entry which is preliminary data.</text>
</comment>
<name>A0ABP7HD22_9PSEU</name>
<dbReference type="RefSeq" id="WP_020416013.1">
    <property type="nucleotide sequence ID" value="NZ_BAABCM010000001.1"/>
</dbReference>
<dbReference type="SUPFAM" id="SSF53092">
    <property type="entry name" value="Creatinase/prolidase N-terminal domain"/>
    <property type="match status" value="1"/>
</dbReference>